<dbReference type="AlphaFoldDB" id="A0A1M5EVH3"/>
<dbReference type="Gene3D" id="1.20.1090.10">
    <property type="entry name" value="Dehydroquinate synthase-like - alpha domain"/>
    <property type="match status" value="1"/>
</dbReference>
<accession>A0A1M5EVH3</accession>
<comment type="subcellular location">
    <subcellularLocation>
        <location evidence="4 18">Cytoplasm</location>
    </subcellularLocation>
</comment>
<evidence type="ECO:0000256" key="14">
    <source>
        <dbReference type="ARBA" id="ARBA00023027"/>
    </source>
</evidence>
<dbReference type="Gene3D" id="3.40.50.1970">
    <property type="match status" value="1"/>
</dbReference>
<feature type="binding site" evidence="18">
    <location>
        <position position="245"/>
    </location>
    <ligand>
        <name>Zn(2+)</name>
        <dbReference type="ChEBI" id="CHEBI:29105"/>
    </ligand>
</feature>
<evidence type="ECO:0000256" key="4">
    <source>
        <dbReference type="ARBA" id="ARBA00004496"/>
    </source>
</evidence>
<protein>
    <recommendedName>
        <fullName evidence="8 18">3-dehydroquinate synthase</fullName>
        <shortName evidence="18">DHQS</shortName>
        <ecNumber evidence="7 18">4.2.3.4</ecNumber>
    </recommendedName>
</protein>
<dbReference type="GO" id="GO:0008652">
    <property type="term" value="P:amino acid biosynthetic process"/>
    <property type="evidence" value="ECO:0007669"/>
    <property type="project" value="UniProtKB-KW"/>
</dbReference>
<dbReference type="OrthoDB" id="9806583at2"/>
<dbReference type="PIRSF" id="PIRSF001455">
    <property type="entry name" value="DHQ_synth"/>
    <property type="match status" value="1"/>
</dbReference>
<comment type="pathway">
    <text evidence="5 18">Metabolic intermediate biosynthesis; chorismate biosynthesis; chorismate from D-erythrose 4-phosphate and phosphoenolpyruvate: step 2/7.</text>
</comment>
<dbReference type="GO" id="GO:0003856">
    <property type="term" value="F:3-dehydroquinate synthase activity"/>
    <property type="evidence" value="ECO:0007669"/>
    <property type="project" value="UniProtKB-UniRule"/>
</dbReference>
<keyword evidence="16 18" id="KW-0456">Lyase</keyword>
<evidence type="ECO:0000256" key="18">
    <source>
        <dbReference type="HAMAP-Rule" id="MF_00110"/>
    </source>
</evidence>
<dbReference type="EMBL" id="FQVH01000050">
    <property type="protein sequence ID" value="SHF83214.1"/>
    <property type="molecule type" value="Genomic_DNA"/>
</dbReference>
<name>A0A1M5EVH3_9THEO</name>
<dbReference type="InterPro" id="IPR016037">
    <property type="entry name" value="DHQ_synth_AroB"/>
</dbReference>
<evidence type="ECO:0000256" key="15">
    <source>
        <dbReference type="ARBA" id="ARBA00023141"/>
    </source>
</evidence>
<evidence type="ECO:0000313" key="22">
    <source>
        <dbReference type="Proteomes" id="UP000184088"/>
    </source>
</evidence>
<proteinExistence type="inferred from homology"/>
<dbReference type="InterPro" id="IPR030963">
    <property type="entry name" value="DHQ_synth_fam"/>
</dbReference>
<comment type="similarity">
    <text evidence="6 18">Belongs to the sugar phosphate cyclases superfamily. Dehydroquinate synthase family.</text>
</comment>
<comment type="caution">
    <text evidence="18">Lacks conserved residue(s) required for the propagation of feature annotation.</text>
</comment>
<evidence type="ECO:0000256" key="9">
    <source>
        <dbReference type="ARBA" id="ARBA00022490"/>
    </source>
</evidence>
<dbReference type="InterPro" id="IPR050071">
    <property type="entry name" value="Dehydroquinate_synthase"/>
</dbReference>
<keyword evidence="22" id="KW-1185">Reference proteome</keyword>
<keyword evidence="10 18" id="KW-0028">Amino-acid biosynthesis</keyword>
<dbReference type="CDD" id="cd08195">
    <property type="entry name" value="DHQS"/>
    <property type="match status" value="1"/>
</dbReference>
<keyword evidence="13 18" id="KW-0862">Zinc</keyword>
<feature type="binding site" evidence="18">
    <location>
        <position position="262"/>
    </location>
    <ligand>
        <name>Zn(2+)</name>
        <dbReference type="ChEBI" id="CHEBI:29105"/>
    </ligand>
</feature>
<evidence type="ECO:0000256" key="10">
    <source>
        <dbReference type="ARBA" id="ARBA00022605"/>
    </source>
</evidence>
<sequence length="353" mass="39301">MDLIVELGKRSYPIIFCDIDEAGQRLTECVKSKKFMVITDDNVEKYYLKDICRSLESQGYEVVTSVIPAGEESKTMETAKGLLQQALKYGLDRTSCIAALGGGVVGDISGFVAATYMRGIDFVQIPTTLLAQVDSSVGGKVAVNLPEAKNIVGAFHQPRAVIVDVKTLKTLPERELKTGLAEVIKYGVIRDKGFFQWLDIHMEDLLALDMEALKYAIKRSCEIKAEIVGQDETEQGLRAVLNFGHTLGHALEALTDYKKYTHGEAVAIGMVYASKIALNRKMISQQFYDEILKLIKKAGLPTVFDDFPFEEVLNKLTSDKKAYNGRIIFALVDENRNFIKAEIHPDEIKSVLY</sequence>
<keyword evidence="11 18" id="KW-0479">Metal-binding</keyword>
<evidence type="ECO:0000256" key="2">
    <source>
        <dbReference type="ARBA" id="ARBA00001911"/>
    </source>
</evidence>
<feature type="binding site" evidence="18">
    <location>
        <begin position="103"/>
        <end position="107"/>
    </location>
    <ligand>
        <name>NAD(+)</name>
        <dbReference type="ChEBI" id="CHEBI:57540"/>
    </ligand>
</feature>
<dbReference type="Pfam" id="PF01761">
    <property type="entry name" value="DHQ_synthase"/>
    <property type="match status" value="1"/>
</dbReference>
<evidence type="ECO:0000256" key="7">
    <source>
        <dbReference type="ARBA" id="ARBA00013031"/>
    </source>
</evidence>
<evidence type="ECO:0000256" key="12">
    <source>
        <dbReference type="ARBA" id="ARBA00022741"/>
    </source>
</evidence>
<dbReference type="GO" id="GO:0009423">
    <property type="term" value="P:chorismate biosynthetic process"/>
    <property type="evidence" value="ECO:0007669"/>
    <property type="project" value="UniProtKB-UniRule"/>
</dbReference>
<dbReference type="RefSeq" id="WP_073346342.1">
    <property type="nucleotide sequence ID" value="NZ_FQVH01000050.1"/>
</dbReference>
<dbReference type="Pfam" id="PF24621">
    <property type="entry name" value="DHQS_C"/>
    <property type="match status" value="1"/>
</dbReference>
<feature type="domain" description="3-dehydroquinate synthase C-terminal" evidence="20">
    <location>
        <begin position="179"/>
        <end position="322"/>
    </location>
</feature>
<keyword evidence="17 18" id="KW-0170">Cobalt</keyword>
<dbReference type="EC" id="4.2.3.4" evidence="7 18"/>
<evidence type="ECO:0000256" key="17">
    <source>
        <dbReference type="ARBA" id="ARBA00023285"/>
    </source>
</evidence>
<dbReference type="SUPFAM" id="SSF56796">
    <property type="entry name" value="Dehydroquinate synthase-like"/>
    <property type="match status" value="1"/>
</dbReference>
<feature type="binding site" evidence="18">
    <location>
        <begin position="127"/>
        <end position="128"/>
    </location>
    <ligand>
        <name>NAD(+)</name>
        <dbReference type="ChEBI" id="CHEBI:57540"/>
    </ligand>
</feature>
<dbReference type="HAMAP" id="MF_00110">
    <property type="entry name" value="DHQ_synthase"/>
    <property type="match status" value="1"/>
</dbReference>
<dbReference type="InterPro" id="IPR030960">
    <property type="entry name" value="DHQS/DOIS_N"/>
</dbReference>
<evidence type="ECO:0000259" key="19">
    <source>
        <dbReference type="Pfam" id="PF01761"/>
    </source>
</evidence>
<keyword evidence="12 18" id="KW-0547">Nucleotide-binding</keyword>
<feature type="binding site" evidence="18">
    <location>
        <position position="182"/>
    </location>
    <ligand>
        <name>Zn(2+)</name>
        <dbReference type="ChEBI" id="CHEBI:29105"/>
    </ligand>
</feature>
<keyword evidence="9 18" id="KW-0963">Cytoplasm</keyword>
<keyword evidence="15 18" id="KW-0057">Aromatic amino acid biosynthesis</keyword>
<feature type="binding site" evidence="18">
    <location>
        <begin position="167"/>
        <end position="170"/>
    </location>
    <ligand>
        <name>NAD(+)</name>
        <dbReference type="ChEBI" id="CHEBI:57540"/>
    </ligand>
</feature>
<evidence type="ECO:0000256" key="13">
    <source>
        <dbReference type="ARBA" id="ARBA00022833"/>
    </source>
</evidence>
<dbReference type="GO" id="GO:0009073">
    <property type="term" value="P:aromatic amino acid family biosynthetic process"/>
    <property type="evidence" value="ECO:0007669"/>
    <property type="project" value="UniProtKB-KW"/>
</dbReference>
<dbReference type="Proteomes" id="UP000184088">
    <property type="component" value="Unassembled WGS sequence"/>
</dbReference>
<comment type="cofactor">
    <cofactor evidence="3">
        <name>Zn(2+)</name>
        <dbReference type="ChEBI" id="CHEBI:29105"/>
    </cofactor>
</comment>
<evidence type="ECO:0000259" key="20">
    <source>
        <dbReference type="Pfam" id="PF24621"/>
    </source>
</evidence>
<dbReference type="UniPathway" id="UPA00053">
    <property type="reaction ID" value="UER00085"/>
</dbReference>
<dbReference type="PANTHER" id="PTHR43622">
    <property type="entry name" value="3-DEHYDROQUINATE SYNTHASE"/>
    <property type="match status" value="1"/>
</dbReference>
<comment type="catalytic activity">
    <reaction evidence="1 18">
        <text>7-phospho-2-dehydro-3-deoxy-D-arabino-heptonate = 3-dehydroquinate + phosphate</text>
        <dbReference type="Rhea" id="RHEA:21968"/>
        <dbReference type="ChEBI" id="CHEBI:32364"/>
        <dbReference type="ChEBI" id="CHEBI:43474"/>
        <dbReference type="ChEBI" id="CHEBI:58394"/>
        <dbReference type="EC" id="4.2.3.4"/>
    </reaction>
</comment>
<dbReference type="NCBIfam" id="TIGR01357">
    <property type="entry name" value="aroB"/>
    <property type="match status" value="1"/>
</dbReference>
<feature type="binding site" evidence="18">
    <location>
        <position position="149"/>
    </location>
    <ligand>
        <name>NAD(+)</name>
        <dbReference type="ChEBI" id="CHEBI:57540"/>
    </ligand>
</feature>
<evidence type="ECO:0000256" key="1">
    <source>
        <dbReference type="ARBA" id="ARBA00001393"/>
    </source>
</evidence>
<feature type="domain" description="3-dehydroquinate synthase N-terminal" evidence="19">
    <location>
        <begin position="66"/>
        <end position="177"/>
    </location>
</feature>
<dbReference type="InterPro" id="IPR056179">
    <property type="entry name" value="DHQS_C"/>
</dbReference>
<evidence type="ECO:0000256" key="5">
    <source>
        <dbReference type="ARBA" id="ARBA00004661"/>
    </source>
</evidence>
<dbReference type="STRING" id="1121256.SAMN02746089_02628"/>
<evidence type="ECO:0000256" key="16">
    <source>
        <dbReference type="ARBA" id="ARBA00023239"/>
    </source>
</evidence>
<dbReference type="GO" id="GO:0046872">
    <property type="term" value="F:metal ion binding"/>
    <property type="evidence" value="ECO:0007669"/>
    <property type="project" value="UniProtKB-KW"/>
</dbReference>
<dbReference type="FunFam" id="3.40.50.1970:FF:000007">
    <property type="entry name" value="Pentafunctional AROM polypeptide"/>
    <property type="match status" value="1"/>
</dbReference>
<evidence type="ECO:0000256" key="11">
    <source>
        <dbReference type="ARBA" id="ARBA00022723"/>
    </source>
</evidence>
<comment type="cofactor">
    <cofactor evidence="18">
        <name>Co(2+)</name>
        <dbReference type="ChEBI" id="CHEBI:48828"/>
    </cofactor>
    <cofactor evidence="18">
        <name>Zn(2+)</name>
        <dbReference type="ChEBI" id="CHEBI:29105"/>
    </cofactor>
    <text evidence="18">Binds 1 divalent metal cation per subunit. Can use either Co(2+) or Zn(2+).</text>
</comment>
<evidence type="ECO:0000313" key="21">
    <source>
        <dbReference type="EMBL" id="SHF83214.1"/>
    </source>
</evidence>
<gene>
    <name evidence="18" type="primary">aroB</name>
    <name evidence="21" type="ORF">SAMN02746089_02628</name>
</gene>
<feature type="binding site" evidence="18">
    <location>
        <position position="140"/>
    </location>
    <ligand>
        <name>NAD(+)</name>
        <dbReference type="ChEBI" id="CHEBI:57540"/>
    </ligand>
</feature>
<comment type="function">
    <text evidence="18">Catalyzes the conversion of 3-deoxy-D-arabino-heptulosonate 7-phosphate (DAHP) to dehydroquinate (DHQ).</text>
</comment>
<evidence type="ECO:0000256" key="8">
    <source>
        <dbReference type="ARBA" id="ARBA00017684"/>
    </source>
</evidence>
<evidence type="ECO:0000256" key="3">
    <source>
        <dbReference type="ARBA" id="ARBA00001947"/>
    </source>
</evidence>
<keyword evidence="14 18" id="KW-0520">NAD</keyword>
<reference evidence="21 22" key="1">
    <citation type="submission" date="2016-11" db="EMBL/GenBank/DDBJ databases">
        <authorList>
            <person name="Jaros S."/>
            <person name="Januszkiewicz K."/>
            <person name="Wedrychowicz H."/>
        </authorList>
    </citation>
    <scope>NUCLEOTIDE SEQUENCE [LARGE SCALE GENOMIC DNA]</scope>
    <source>
        <strain evidence="21 22">DSM 17918</strain>
    </source>
</reference>
<comment type="cofactor">
    <cofactor evidence="2 18">
        <name>NAD(+)</name>
        <dbReference type="ChEBI" id="CHEBI:57540"/>
    </cofactor>
</comment>
<dbReference type="GO" id="GO:0005737">
    <property type="term" value="C:cytoplasm"/>
    <property type="evidence" value="ECO:0007669"/>
    <property type="project" value="UniProtKB-SubCell"/>
</dbReference>
<organism evidence="21 22">
    <name type="scientific">Caldanaerobius fijiensis DSM 17918</name>
    <dbReference type="NCBI Taxonomy" id="1121256"/>
    <lineage>
        <taxon>Bacteria</taxon>
        <taxon>Bacillati</taxon>
        <taxon>Bacillota</taxon>
        <taxon>Clostridia</taxon>
        <taxon>Thermoanaerobacterales</taxon>
        <taxon>Thermoanaerobacteraceae</taxon>
        <taxon>Caldanaerobius</taxon>
    </lineage>
</organism>
<evidence type="ECO:0000256" key="6">
    <source>
        <dbReference type="ARBA" id="ARBA00005412"/>
    </source>
</evidence>
<dbReference type="GO" id="GO:0000166">
    <property type="term" value="F:nucleotide binding"/>
    <property type="evidence" value="ECO:0007669"/>
    <property type="project" value="UniProtKB-KW"/>
</dbReference>
<dbReference type="PANTHER" id="PTHR43622:SF7">
    <property type="entry name" value="3-DEHYDROQUINATE SYNTHASE, CHLOROPLASTIC"/>
    <property type="match status" value="1"/>
</dbReference>